<dbReference type="InterPro" id="IPR018225">
    <property type="entry name" value="Transaldolase_AS"/>
</dbReference>
<keyword evidence="10" id="KW-1185">Reference proteome</keyword>
<dbReference type="EC" id="2.2.1.2" evidence="3 8"/>
<keyword evidence="5 8" id="KW-0570">Pentose shunt</keyword>
<comment type="similarity">
    <text evidence="2">Belongs to the transaldolase family. Type 1 subfamily.</text>
</comment>
<dbReference type="PANTHER" id="PTHR10683:SF18">
    <property type="entry name" value="TRANSALDOLASE"/>
    <property type="match status" value="1"/>
</dbReference>
<dbReference type="PANTHER" id="PTHR10683">
    <property type="entry name" value="TRANSALDOLASE"/>
    <property type="match status" value="1"/>
</dbReference>
<dbReference type="GO" id="GO:0004801">
    <property type="term" value="F:transaldolase activity"/>
    <property type="evidence" value="ECO:0007669"/>
    <property type="project" value="UniProtKB-EC"/>
</dbReference>
<evidence type="ECO:0000256" key="6">
    <source>
        <dbReference type="ARBA" id="ARBA00023270"/>
    </source>
</evidence>
<dbReference type="EnsemblMetazoa" id="ACUA002643-RA">
    <property type="protein sequence ID" value="ACUA002643-PA"/>
    <property type="gene ID" value="ACUA002643"/>
</dbReference>
<dbReference type="STRING" id="139723.A0A182LV11"/>
<name>A0A182LV11_9DIPT</name>
<proteinExistence type="inferred from homology"/>
<evidence type="ECO:0000256" key="8">
    <source>
        <dbReference type="RuleBase" id="RU000501"/>
    </source>
</evidence>
<dbReference type="GO" id="GO:0005975">
    <property type="term" value="P:carbohydrate metabolic process"/>
    <property type="evidence" value="ECO:0007669"/>
    <property type="project" value="InterPro"/>
</dbReference>
<evidence type="ECO:0000313" key="10">
    <source>
        <dbReference type="Proteomes" id="UP000075883"/>
    </source>
</evidence>
<dbReference type="PROSITE" id="PS00958">
    <property type="entry name" value="TRANSALDOLASE_2"/>
    <property type="match status" value="1"/>
</dbReference>
<evidence type="ECO:0000256" key="5">
    <source>
        <dbReference type="ARBA" id="ARBA00023126"/>
    </source>
</evidence>
<dbReference type="Proteomes" id="UP000075883">
    <property type="component" value="Unassembled WGS sequence"/>
</dbReference>
<sequence length="338" mass="38025">MSSAEPQTKKSKMASSLEQLKQFTTIVADTGDFEAMKTYKPTDATTNPSLILSAAGMEQYQHLIEKAVKHARQPEVDLGMDFKVQEAVNMLLVLFGCEILKLIPGRVSTEIDARLSFNKEASIEQALKLIAMYEQFGVKRDRVLIKLASTWEGIQAASVLEKEHNIHCNLTLLFSLPQAVACAEAGVTLISPFVGRILDWYVANTEKKTYEPNKDPGVMSVTKIYNYYKRFNYKTVVMGASFRNVDEIMELAGCDLLTISPKLLSDLEKSTVPVKCKLNADNAKFANLEKIDMDEPTFRWMLNEDKMATDKLSEGIRKFAADTRELETMLRDLLKVVE</sequence>
<dbReference type="VEuPathDB" id="VectorBase:ACUA002643"/>
<dbReference type="GO" id="GO:0009052">
    <property type="term" value="P:pentose-phosphate shunt, non-oxidative branch"/>
    <property type="evidence" value="ECO:0007669"/>
    <property type="project" value="TreeGrafter"/>
</dbReference>
<dbReference type="SUPFAM" id="SSF51569">
    <property type="entry name" value="Aldolase"/>
    <property type="match status" value="1"/>
</dbReference>
<dbReference type="AlphaFoldDB" id="A0A182LV11"/>
<dbReference type="EMBL" id="AXCM01002223">
    <property type="status" value="NOT_ANNOTATED_CDS"/>
    <property type="molecule type" value="Genomic_DNA"/>
</dbReference>
<comment type="pathway">
    <text evidence="1 8">Carbohydrate degradation; pentose phosphate pathway; D-glyceraldehyde 3-phosphate and beta-D-fructose 6-phosphate from D-ribose 5-phosphate and D-xylulose 5-phosphate (non-oxidative stage): step 2/3.</text>
</comment>
<dbReference type="PROSITE" id="PS01054">
    <property type="entry name" value="TRANSALDOLASE_1"/>
    <property type="match status" value="1"/>
</dbReference>
<dbReference type="GO" id="GO:0005737">
    <property type="term" value="C:cytoplasm"/>
    <property type="evidence" value="ECO:0007669"/>
    <property type="project" value="InterPro"/>
</dbReference>
<dbReference type="HAMAP" id="MF_00492">
    <property type="entry name" value="Transaldolase_1"/>
    <property type="match status" value="1"/>
</dbReference>
<evidence type="ECO:0000256" key="4">
    <source>
        <dbReference type="ARBA" id="ARBA00022679"/>
    </source>
</evidence>
<evidence type="ECO:0000256" key="3">
    <source>
        <dbReference type="ARBA" id="ARBA00013151"/>
    </source>
</evidence>
<dbReference type="NCBIfam" id="NF009001">
    <property type="entry name" value="PRK12346.1"/>
    <property type="match status" value="1"/>
</dbReference>
<dbReference type="InterPro" id="IPR001585">
    <property type="entry name" value="TAL/FSA"/>
</dbReference>
<keyword evidence="6" id="KW-0704">Schiff base</keyword>
<comment type="function">
    <text evidence="8">Catalyzes the rate-limiting step of the non-oxidative phase in the pentose phosphate pathway. Catalyzes the reversible conversion of sedheptulose-7-phosphate and D-glyceraldehyde 3-phosphate into erythrose-4-phosphate and beta-D-fructose 6-phosphate.</text>
</comment>
<comment type="catalytic activity">
    <reaction evidence="7 8">
        <text>D-sedoheptulose 7-phosphate + D-glyceraldehyde 3-phosphate = D-erythrose 4-phosphate + beta-D-fructose 6-phosphate</text>
        <dbReference type="Rhea" id="RHEA:17053"/>
        <dbReference type="ChEBI" id="CHEBI:16897"/>
        <dbReference type="ChEBI" id="CHEBI:57483"/>
        <dbReference type="ChEBI" id="CHEBI:57634"/>
        <dbReference type="ChEBI" id="CHEBI:59776"/>
        <dbReference type="EC" id="2.2.1.2"/>
    </reaction>
</comment>
<dbReference type="UniPathway" id="UPA00115">
    <property type="reaction ID" value="UER00414"/>
</dbReference>
<evidence type="ECO:0000256" key="7">
    <source>
        <dbReference type="ARBA" id="ARBA00048810"/>
    </source>
</evidence>
<dbReference type="Pfam" id="PF00923">
    <property type="entry name" value="TAL_FSA"/>
    <property type="match status" value="1"/>
</dbReference>
<keyword evidence="4 8" id="KW-0808">Transferase</keyword>
<evidence type="ECO:0000256" key="2">
    <source>
        <dbReference type="ARBA" id="ARBA00008012"/>
    </source>
</evidence>
<protein>
    <recommendedName>
        <fullName evidence="3 8">Transaldolase</fullName>
        <ecNumber evidence="3 8">2.2.1.2</ecNumber>
    </recommendedName>
</protein>
<organism evidence="9 10">
    <name type="scientific">Anopheles culicifacies</name>
    <dbReference type="NCBI Taxonomy" id="139723"/>
    <lineage>
        <taxon>Eukaryota</taxon>
        <taxon>Metazoa</taxon>
        <taxon>Ecdysozoa</taxon>
        <taxon>Arthropoda</taxon>
        <taxon>Hexapoda</taxon>
        <taxon>Insecta</taxon>
        <taxon>Pterygota</taxon>
        <taxon>Neoptera</taxon>
        <taxon>Endopterygota</taxon>
        <taxon>Diptera</taxon>
        <taxon>Nematocera</taxon>
        <taxon>Culicoidea</taxon>
        <taxon>Culicidae</taxon>
        <taxon>Anophelinae</taxon>
        <taxon>Anopheles</taxon>
        <taxon>culicifacies species complex</taxon>
    </lineage>
</organism>
<dbReference type="InterPro" id="IPR004730">
    <property type="entry name" value="Transaldolase_1"/>
</dbReference>
<dbReference type="NCBIfam" id="TIGR00874">
    <property type="entry name" value="talAB"/>
    <property type="match status" value="1"/>
</dbReference>
<dbReference type="Gene3D" id="3.20.20.70">
    <property type="entry name" value="Aldolase class I"/>
    <property type="match status" value="1"/>
</dbReference>
<evidence type="ECO:0000256" key="1">
    <source>
        <dbReference type="ARBA" id="ARBA00004857"/>
    </source>
</evidence>
<dbReference type="CDD" id="cd00957">
    <property type="entry name" value="Transaldolase_TalAB"/>
    <property type="match status" value="1"/>
</dbReference>
<reference evidence="9" key="2">
    <citation type="submission" date="2020-05" db="UniProtKB">
        <authorList>
            <consortium name="EnsemblMetazoa"/>
        </authorList>
    </citation>
    <scope>IDENTIFICATION</scope>
    <source>
        <strain evidence="9">A-37</strain>
    </source>
</reference>
<accession>A0A182LV11</accession>
<evidence type="ECO:0000313" key="9">
    <source>
        <dbReference type="EnsemblMetazoa" id="ACUA002643-PA"/>
    </source>
</evidence>
<dbReference type="InterPro" id="IPR013785">
    <property type="entry name" value="Aldolase_TIM"/>
</dbReference>
<dbReference type="FunFam" id="3.20.20.70:FF:000088">
    <property type="entry name" value="Transaldolase"/>
    <property type="match status" value="1"/>
</dbReference>
<reference evidence="10" key="1">
    <citation type="submission" date="2013-09" db="EMBL/GenBank/DDBJ databases">
        <title>The Genome Sequence of Anopheles culicifacies species A.</title>
        <authorList>
            <consortium name="The Broad Institute Genomics Platform"/>
            <person name="Neafsey D.E."/>
            <person name="Besansky N."/>
            <person name="Howell P."/>
            <person name="Walton C."/>
            <person name="Young S.K."/>
            <person name="Zeng Q."/>
            <person name="Gargeya S."/>
            <person name="Fitzgerald M."/>
            <person name="Haas B."/>
            <person name="Abouelleil A."/>
            <person name="Allen A.W."/>
            <person name="Alvarado L."/>
            <person name="Arachchi H.M."/>
            <person name="Berlin A.M."/>
            <person name="Chapman S.B."/>
            <person name="Gainer-Dewar J."/>
            <person name="Goldberg J."/>
            <person name="Griggs A."/>
            <person name="Gujja S."/>
            <person name="Hansen M."/>
            <person name="Howarth C."/>
            <person name="Imamovic A."/>
            <person name="Ireland A."/>
            <person name="Larimer J."/>
            <person name="McCowan C."/>
            <person name="Murphy C."/>
            <person name="Pearson M."/>
            <person name="Poon T.W."/>
            <person name="Priest M."/>
            <person name="Roberts A."/>
            <person name="Saif S."/>
            <person name="Shea T."/>
            <person name="Sisk P."/>
            <person name="Sykes S."/>
            <person name="Wortman J."/>
            <person name="Nusbaum C."/>
            <person name="Birren B."/>
        </authorList>
    </citation>
    <scope>NUCLEOTIDE SEQUENCE [LARGE SCALE GENOMIC DNA]</scope>
    <source>
        <strain evidence="10">A-37</strain>
    </source>
</reference>